<dbReference type="InterPro" id="IPR009061">
    <property type="entry name" value="DNA-bd_dom_put_sf"/>
</dbReference>
<accession>A0A1I3V1B9</accession>
<protein>
    <submittedName>
        <fullName evidence="2">Transcriptional regulator, AlpA family</fullName>
    </submittedName>
</protein>
<dbReference type="RefSeq" id="WP_092374892.1">
    <property type="nucleotide sequence ID" value="NZ_FORX01000009.1"/>
</dbReference>
<evidence type="ECO:0000313" key="2">
    <source>
        <dbReference type="EMBL" id="SFJ89218.1"/>
    </source>
</evidence>
<evidence type="ECO:0000313" key="3">
    <source>
        <dbReference type="Proteomes" id="UP000198635"/>
    </source>
</evidence>
<gene>
    <name evidence="2" type="ORF">SAMN04488082_10925</name>
</gene>
<dbReference type="Pfam" id="PF12728">
    <property type="entry name" value="HTH_17"/>
    <property type="match status" value="1"/>
</dbReference>
<dbReference type="AlphaFoldDB" id="A0A1I3V1B9"/>
<keyword evidence="3" id="KW-1185">Reference proteome</keyword>
<sequence length="70" mass="8029">MDKLDRWLTIDEVAGYIKMSRTKLYGMAQRGEVPASKIGNQWRFDREGIDQWMKAHATGAIGSDNKDKNQ</sequence>
<dbReference type="InterPro" id="IPR041657">
    <property type="entry name" value="HTH_17"/>
</dbReference>
<proteinExistence type="predicted"/>
<dbReference type="GO" id="GO:0003677">
    <property type="term" value="F:DNA binding"/>
    <property type="evidence" value="ECO:0007669"/>
    <property type="project" value="InterPro"/>
</dbReference>
<reference evidence="3" key="1">
    <citation type="submission" date="2016-10" db="EMBL/GenBank/DDBJ databases">
        <authorList>
            <person name="Varghese N."/>
            <person name="Submissions S."/>
        </authorList>
    </citation>
    <scope>NUCLEOTIDE SEQUENCE [LARGE SCALE GENOMIC DNA]</scope>
    <source>
        <strain evidence="3">DSM 5918</strain>
    </source>
</reference>
<dbReference type="OrthoDB" id="5525992at2"/>
<name>A0A1I3V1B9_9BACT</name>
<dbReference type="NCBIfam" id="TIGR01764">
    <property type="entry name" value="excise"/>
    <property type="match status" value="1"/>
</dbReference>
<dbReference type="Proteomes" id="UP000198635">
    <property type="component" value="Unassembled WGS sequence"/>
</dbReference>
<dbReference type="STRING" id="52560.SAMN04488082_10925"/>
<dbReference type="EMBL" id="FORX01000009">
    <property type="protein sequence ID" value="SFJ89218.1"/>
    <property type="molecule type" value="Genomic_DNA"/>
</dbReference>
<dbReference type="InterPro" id="IPR010093">
    <property type="entry name" value="SinI_DNA-bd"/>
</dbReference>
<dbReference type="SUPFAM" id="SSF46955">
    <property type="entry name" value="Putative DNA-binding domain"/>
    <property type="match status" value="1"/>
</dbReference>
<organism evidence="2 3">
    <name type="scientific">Desulfomicrobium apsheronum</name>
    <dbReference type="NCBI Taxonomy" id="52560"/>
    <lineage>
        <taxon>Bacteria</taxon>
        <taxon>Pseudomonadati</taxon>
        <taxon>Thermodesulfobacteriota</taxon>
        <taxon>Desulfovibrionia</taxon>
        <taxon>Desulfovibrionales</taxon>
        <taxon>Desulfomicrobiaceae</taxon>
        <taxon>Desulfomicrobium</taxon>
    </lineage>
</organism>
<feature type="domain" description="Helix-turn-helix" evidence="1">
    <location>
        <begin position="7"/>
        <end position="56"/>
    </location>
</feature>
<evidence type="ECO:0000259" key="1">
    <source>
        <dbReference type="Pfam" id="PF12728"/>
    </source>
</evidence>